<protein>
    <submittedName>
        <fullName evidence="2">Uncharacterized protein</fullName>
    </submittedName>
</protein>
<keyword evidence="1" id="KW-0472">Membrane</keyword>
<evidence type="ECO:0000256" key="1">
    <source>
        <dbReference type="SAM" id="Phobius"/>
    </source>
</evidence>
<reference evidence="2" key="1">
    <citation type="submission" date="2020-10" db="EMBL/GenBank/DDBJ databases">
        <authorList>
            <person name="Gilroy R."/>
        </authorList>
    </citation>
    <scope>NUCLEOTIDE SEQUENCE</scope>
    <source>
        <strain evidence="2">CHK184-20233</strain>
    </source>
</reference>
<accession>A0A9D1DTJ8</accession>
<gene>
    <name evidence="2" type="ORF">IAB38_01390</name>
</gene>
<keyword evidence="1" id="KW-0812">Transmembrane</keyword>
<keyword evidence="1" id="KW-1133">Transmembrane helix</keyword>
<comment type="caution">
    <text evidence="2">The sequence shown here is derived from an EMBL/GenBank/DDBJ whole genome shotgun (WGS) entry which is preliminary data.</text>
</comment>
<sequence length="248" mass="28649">MKKKKSIKKIIIGIVIAVVIFLGLIFFMAYKELQEEDILKQEIINYSNKDLATDDYSIKVKTTGDRAYVEEAVKKYYKSLSDSVKAINSYLNDEELTNILTINSLRNDSPNYTKSHALISNTKSKVTKELKNISSLCEEDTIKNLIDKDKLSDSEYYYDFYLDLMYTKKDLETLKSTKEQMETLSNNLNEFLDKVDEILTLLETNANYIEYTDTDIYISDDNILNEYNNLLNELTALANNMANTESDI</sequence>
<proteinExistence type="predicted"/>
<reference evidence="2" key="2">
    <citation type="journal article" date="2021" name="PeerJ">
        <title>Extensive microbial diversity within the chicken gut microbiome revealed by metagenomics and culture.</title>
        <authorList>
            <person name="Gilroy R."/>
            <person name="Ravi A."/>
            <person name="Getino M."/>
            <person name="Pursley I."/>
            <person name="Horton D.L."/>
            <person name="Alikhan N.F."/>
            <person name="Baker D."/>
            <person name="Gharbi K."/>
            <person name="Hall N."/>
            <person name="Watson M."/>
            <person name="Adriaenssens E.M."/>
            <person name="Foster-Nyarko E."/>
            <person name="Jarju S."/>
            <person name="Secka A."/>
            <person name="Antonio M."/>
            <person name="Oren A."/>
            <person name="Chaudhuri R.R."/>
            <person name="La Ragione R."/>
            <person name="Hildebrand F."/>
            <person name="Pallen M.J."/>
        </authorList>
    </citation>
    <scope>NUCLEOTIDE SEQUENCE</scope>
    <source>
        <strain evidence="2">CHK184-20233</strain>
    </source>
</reference>
<organism evidence="2 3">
    <name type="scientific">Candidatus Onthousia excrementipullorum</name>
    <dbReference type="NCBI Taxonomy" id="2840884"/>
    <lineage>
        <taxon>Bacteria</taxon>
        <taxon>Bacillati</taxon>
        <taxon>Bacillota</taxon>
        <taxon>Bacilli</taxon>
        <taxon>Candidatus Onthousia</taxon>
    </lineage>
</organism>
<name>A0A9D1DTJ8_9FIRM</name>
<dbReference type="EMBL" id="DVHC01000015">
    <property type="protein sequence ID" value="HIR58682.1"/>
    <property type="molecule type" value="Genomic_DNA"/>
</dbReference>
<dbReference type="AlphaFoldDB" id="A0A9D1DTJ8"/>
<evidence type="ECO:0000313" key="3">
    <source>
        <dbReference type="Proteomes" id="UP000824232"/>
    </source>
</evidence>
<feature type="transmembrane region" description="Helical" evidence="1">
    <location>
        <begin position="12"/>
        <end position="30"/>
    </location>
</feature>
<evidence type="ECO:0000313" key="2">
    <source>
        <dbReference type="EMBL" id="HIR58682.1"/>
    </source>
</evidence>
<dbReference type="Proteomes" id="UP000824232">
    <property type="component" value="Unassembled WGS sequence"/>
</dbReference>